<gene>
    <name evidence="2" type="ORF">H8710_08660</name>
</gene>
<dbReference type="PANTHER" id="PTHR43685:SF2">
    <property type="entry name" value="GLYCOSYLTRANSFERASE 2-LIKE DOMAIN-CONTAINING PROTEIN"/>
    <property type="match status" value="1"/>
</dbReference>
<comment type="caution">
    <text evidence="2">The sequence shown here is derived from an EMBL/GenBank/DDBJ whole genome shotgun (WGS) entry which is preliminary data.</text>
</comment>
<organism evidence="2 3">
    <name type="scientific">Fumia xinanensis</name>
    <dbReference type="NCBI Taxonomy" id="2763659"/>
    <lineage>
        <taxon>Bacteria</taxon>
        <taxon>Bacillati</taxon>
        <taxon>Bacillota</taxon>
        <taxon>Clostridia</taxon>
        <taxon>Eubacteriales</taxon>
        <taxon>Oscillospiraceae</taxon>
        <taxon>Fumia</taxon>
    </lineage>
</organism>
<protein>
    <submittedName>
        <fullName evidence="2">Glycosyltransferase family 2 protein</fullName>
    </submittedName>
</protein>
<proteinExistence type="predicted"/>
<dbReference type="RefSeq" id="WP_249295117.1">
    <property type="nucleotide sequence ID" value="NZ_JACRSV010000002.1"/>
</dbReference>
<evidence type="ECO:0000313" key="3">
    <source>
        <dbReference type="Proteomes" id="UP000610760"/>
    </source>
</evidence>
<name>A0A926E4M1_9FIRM</name>
<sequence>MPKMFTLMTCTHNHADLLRLTLSAMMELRGLEEYVEEILVVDNASTDETPGVVREFAEQNPIVRYLLEPKQGVAYARRHAADLSTPWLIFVDDDNLLSKNYLIRAAELIEENPDAGVLNGAGIAAPVPGQRFTADEQQRLFAVAAYLACSHPSADSFRAGMKSMATVPYGAGVVLRVEPLKRFSERGWTKNVGRSGGALTSGEDGEIIVSVLQEGYRYLYDCEMYFYHLMPKERLGEDYLSRLYSGIGHGMYHYHRQGIYGRLRNLCYFAGYCLKLLVLPVAAALVNDPVKKISYHYKACSWRAYNRCCLGERGEHEVVSRL</sequence>
<evidence type="ECO:0000259" key="1">
    <source>
        <dbReference type="Pfam" id="PF00535"/>
    </source>
</evidence>
<dbReference type="Pfam" id="PF00535">
    <property type="entry name" value="Glycos_transf_2"/>
    <property type="match status" value="1"/>
</dbReference>
<feature type="domain" description="Glycosyltransferase 2-like" evidence="1">
    <location>
        <begin position="8"/>
        <end position="118"/>
    </location>
</feature>
<dbReference type="Gene3D" id="3.90.550.10">
    <property type="entry name" value="Spore Coat Polysaccharide Biosynthesis Protein SpsA, Chain A"/>
    <property type="match status" value="1"/>
</dbReference>
<keyword evidence="3" id="KW-1185">Reference proteome</keyword>
<accession>A0A926E4M1</accession>
<dbReference type="InterPro" id="IPR050834">
    <property type="entry name" value="Glycosyltransf_2"/>
</dbReference>
<dbReference type="Proteomes" id="UP000610760">
    <property type="component" value="Unassembled WGS sequence"/>
</dbReference>
<dbReference type="EMBL" id="JACRSV010000002">
    <property type="protein sequence ID" value="MBC8560137.1"/>
    <property type="molecule type" value="Genomic_DNA"/>
</dbReference>
<dbReference type="SUPFAM" id="SSF53448">
    <property type="entry name" value="Nucleotide-diphospho-sugar transferases"/>
    <property type="match status" value="1"/>
</dbReference>
<dbReference type="AlphaFoldDB" id="A0A926E4M1"/>
<evidence type="ECO:0000313" key="2">
    <source>
        <dbReference type="EMBL" id="MBC8560137.1"/>
    </source>
</evidence>
<dbReference type="InterPro" id="IPR001173">
    <property type="entry name" value="Glyco_trans_2-like"/>
</dbReference>
<dbReference type="CDD" id="cd00761">
    <property type="entry name" value="Glyco_tranf_GTA_type"/>
    <property type="match status" value="1"/>
</dbReference>
<dbReference type="InterPro" id="IPR029044">
    <property type="entry name" value="Nucleotide-diphossugar_trans"/>
</dbReference>
<reference evidence="2" key="1">
    <citation type="submission" date="2020-08" db="EMBL/GenBank/DDBJ databases">
        <title>Genome public.</title>
        <authorList>
            <person name="Liu C."/>
            <person name="Sun Q."/>
        </authorList>
    </citation>
    <scope>NUCLEOTIDE SEQUENCE</scope>
    <source>
        <strain evidence="2">NSJ-33</strain>
    </source>
</reference>
<dbReference type="PANTHER" id="PTHR43685">
    <property type="entry name" value="GLYCOSYLTRANSFERASE"/>
    <property type="match status" value="1"/>
</dbReference>